<accession>A0A2G5CNS5</accession>
<keyword evidence="3" id="KW-1185">Reference proteome</keyword>
<proteinExistence type="predicted"/>
<sequence>MLCHEKEDVLERYNLTDVPSCPTQPNSRETYNGIMMDDMSSVNVTISKKKESEAAGTKRCKKKRSHGAAAERRQENVVIEFPLISSSAKLK</sequence>
<evidence type="ECO:0000256" key="1">
    <source>
        <dbReference type="SAM" id="MobiDB-lite"/>
    </source>
</evidence>
<evidence type="ECO:0000313" key="2">
    <source>
        <dbReference type="EMBL" id="PIA32962.1"/>
    </source>
</evidence>
<name>A0A2G5CNS5_AQUCA</name>
<organism evidence="2 3">
    <name type="scientific">Aquilegia coerulea</name>
    <name type="common">Rocky mountain columbine</name>
    <dbReference type="NCBI Taxonomy" id="218851"/>
    <lineage>
        <taxon>Eukaryota</taxon>
        <taxon>Viridiplantae</taxon>
        <taxon>Streptophyta</taxon>
        <taxon>Embryophyta</taxon>
        <taxon>Tracheophyta</taxon>
        <taxon>Spermatophyta</taxon>
        <taxon>Magnoliopsida</taxon>
        <taxon>Ranunculales</taxon>
        <taxon>Ranunculaceae</taxon>
        <taxon>Thalictroideae</taxon>
        <taxon>Aquilegia</taxon>
    </lineage>
</organism>
<dbReference type="Proteomes" id="UP000230069">
    <property type="component" value="Unassembled WGS sequence"/>
</dbReference>
<dbReference type="EMBL" id="KZ305059">
    <property type="protein sequence ID" value="PIA32962.1"/>
    <property type="molecule type" value="Genomic_DNA"/>
</dbReference>
<gene>
    <name evidence="2" type="ORF">AQUCO_04200004v1</name>
</gene>
<evidence type="ECO:0000313" key="3">
    <source>
        <dbReference type="Proteomes" id="UP000230069"/>
    </source>
</evidence>
<protein>
    <submittedName>
        <fullName evidence="2">Uncharacterized protein</fullName>
    </submittedName>
</protein>
<dbReference type="InParanoid" id="A0A2G5CNS5"/>
<feature type="region of interest" description="Disordered" evidence="1">
    <location>
        <begin position="49"/>
        <end position="72"/>
    </location>
</feature>
<reference evidence="2 3" key="1">
    <citation type="submission" date="2017-09" db="EMBL/GenBank/DDBJ databases">
        <title>WGS assembly of Aquilegia coerulea Goldsmith.</title>
        <authorList>
            <person name="Hodges S."/>
            <person name="Kramer E."/>
            <person name="Nordborg M."/>
            <person name="Tomkins J."/>
            <person name="Borevitz J."/>
            <person name="Derieg N."/>
            <person name="Yan J."/>
            <person name="Mihaltcheva S."/>
            <person name="Hayes R.D."/>
            <person name="Rokhsar D."/>
        </authorList>
    </citation>
    <scope>NUCLEOTIDE SEQUENCE [LARGE SCALE GENOMIC DNA]</scope>
    <source>
        <strain evidence="3">cv. Goldsmith</strain>
    </source>
</reference>
<dbReference type="AlphaFoldDB" id="A0A2G5CNS5"/>